<dbReference type="Gene3D" id="3.30.450.20">
    <property type="entry name" value="PAS domain"/>
    <property type="match status" value="1"/>
</dbReference>
<gene>
    <name evidence="1" type="ORF">HELGO_WM4342</name>
</gene>
<proteinExistence type="predicted"/>
<dbReference type="EMBL" id="CACVAY010000071">
    <property type="protein sequence ID" value="CAA6814565.1"/>
    <property type="molecule type" value="Genomic_DNA"/>
</dbReference>
<reference evidence="1" key="1">
    <citation type="submission" date="2020-01" db="EMBL/GenBank/DDBJ databases">
        <authorList>
            <person name="Meier V. D."/>
            <person name="Meier V D."/>
        </authorList>
    </citation>
    <scope>NUCLEOTIDE SEQUENCE</scope>
    <source>
        <strain evidence="1">HLG_WM_MAG_07</strain>
    </source>
</reference>
<dbReference type="InterPro" id="IPR029151">
    <property type="entry name" value="Sensor-like_sf"/>
</dbReference>
<dbReference type="AlphaFoldDB" id="A0A6S6THR3"/>
<organism evidence="1">
    <name type="scientific">uncultured Thiotrichaceae bacterium</name>
    <dbReference type="NCBI Taxonomy" id="298394"/>
    <lineage>
        <taxon>Bacteria</taxon>
        <taxon>Pseudomonadati</taxon>
        <taxon>Pseudomonadota</taxon>
        <taxon>Gammaproteobacteria</taxon>
        <taxon>Thiotrichales</taxon>
        <taxon>Thiotrichaceae</taxon>
        <taxon>environmental samples</taxon>
    </lineage>
</organism>
<sequence length="395" mass="45450">MTQSLKHSINAQRALLNDLLSKKLSATTRKILPLLSEREQLDNHLRSFFQNLDHCKYIYVLNENGVQISSTINRYGADEEQIGRDRSKRPYMQHIDDCYTDFNLSEAYISRNKKRPSVTAIQTIHNESKDCVGYLGVDFDLRELPHSDVIYEEPRQWRQIKGDPAIRQGVFLQQRIDSLMDKNLDNVMSVHESLILDQGVHHIQMHFSSSRSTIWHVDDPYVYRLLTMEELSDTNICLAYPQRSYFKRAIIPAKNINKILSLFKTLRFADDTIYLRSASLNIVNGKVGLNFSCDGTHYLEHDEFLAKGIDFWFGGEAFPQAVITAKNEDIDHMHLDTIIEKLAGEGCMKVNKLLYAIEKGEIPEILTGNSATEREYIYNELKSVMDVYEGGVCSL</sequence>
<name>A0A6S6THR3_9GAMM</name>
<protein>
    <submittedName>
        <fullName evidence="1">Uncharacterized protein</fullName>
    </submittedName>
</protein>
<accession>A0A6S6THR3</accession>
<dbReference type="CDD" id="cd18773">
    <property type="entry name" value="PDC1_HK_sensor"/>
    <property type="match status" value="1"/>
</dbReference>
<evidence type="ECO:0000313" key="1">
    <source>
        <dbReference type="EMBL" id="CAA6814565.1"/>
    </source>
</evidence>
<dbReference type="SUPFAM" id="SSF103190">
    <property type="entry name" value="Sensory domain-like"/>
    <property type="match status" value="1"/>
</dbReference>